<dbReference type="Gene3D" id="3.40.710.10">
    <property type="entry name" value="DD-peptidase/beta-lactamase superfamily"/>
    <property type="match status" value="1"/>
</dbReference>
<dbReference type="EMBL" id="JAEDAK010000003">
    <property type="protein sequence ID" value="MBH9576305.1"/>
    <property type="molecule type" value="Genomic_DNA"/>
</dbReference>
<feature type="chain" id="PRO_5037896971" evidence="2">
    <location>
        <begin position="24"/>
        <end position="553"/>
    </location>
</feature>
<comment type="caution">
    <text evidence="4">The sequence shown here is derived from an EMBL/GenBank/DDBJ whole genome shotgun (WGS) entry which is preliminary data.</text>
</comment>
<feature type="signal peptide" evidence="2">
    <location>
        <begin position="1"/>
        <end position="23"/>
    </location>
</feature>
<evidence type="ECO:0000313" key="4">
    <source>
        <dbReference type="EMBL" id="MBH9576305.1"/>
    </source>
</evidence>
<name>A0A931NHA5_9BURK</name>
<dbReference type="InterPro" id="IPR050491">
    <property type="entry name" value="AmpC-like"/>
</dbReference>
<reference evidence="4" key="1">
    <citation type="submission" date="2020-12" db="EMBL/GenBank/DDBJ databases">
        <title>The genome sequence of Inhella sp. 1Y17.</title>
        <authorList>
            <person name="Liu Y."/>
        </authorList>
    </citation>
    <scope>NUCLEOTIDE SEQUENCE</scope>
    <source>
        <strain evidence="4">1Y17</strain>
    </source>
</reference>
<evidence type="ECO:0000256" key="1">
    <source>
        <dbReference type="SAM" id="MobiDB-lite"/>
    </source>
</evidence>
<evidence type="ECO:0000313" key="5">
    <source>
        <dbReference type="Proteomes" id="UP000613266"/>
    </source>
</evidence>
<dbReference type="PANTHER" id="PTHR46825">
    <property type="entry name" value="D-ALANYL-D-ALANINE-CARBOXYPEPTIDASE/ENDOPEPTIDASE AMPH"/>
    <property type="match status" value="1"/>
</dbReference>
<dbReference type="RefSeq" id="WP_198109928.1">
    <property type="nucleotide sequence ID" value="NZ_JAEDAK010000003.1"/>
</dbReference>
<sequence length="553" mass="59300">MHISLRSALLLALSPALLAPVLAAPPAKELAAYAEQLLDEQGIKKDGPGLTLLVAQGDQLLYQGARGMASVELGVPLKPEHRMRLGSITKQFAAATLLKFIDEGKAKLDDPLSKYLPDYPNGGAITLAQLLNHSSGVKSYTGIPGYMHNPIRQQLSTVELVKVFKDQPVDFAPGADFRYNNSGYVLVGAVIEAISGKAWHEALDAALLKPQRIAVSYPGEQGLVPGMVQGYSKVGADALSVAGVLSMTQPHAAGALVGDVQALWRWNQALHGGQLLKPETYQRMVTPEGAAVKARYAFGIGTDSLRGQPMLQHGGGIHGFSTLLVYQPEHKLTVALLSNSDSAGINLDLIARKLGAKAMGKPYPAIQPVAVDAKALQAYEGIYSPDGRDTRTLRVQGGVLTSTRSGSQPFKLIPLGKDRFAFSNTVAQLQLERDAQGKVVAMQYFADADGQGERWPRTADLPQRAEYALSPSERQALVGEYKSARFAIKVFVDEQGQLRGQVPGQPVVTLKASGPREVYVVEVDATLSFASEGEQPRSVTLKQGPNVMELQRS</sequence>
<gene>
    <name evidence="4" type="ORF">I7X39_05215</name>
</gene>
<feature type="domain" description="Beta-lactamase-related" evidence="3">
    <location>
        <begin position="36"/>
        <end position="342"/>
    </location>
</feature>
<keyword evidence="4" id="KW-0378">Hydrolase</keyword>
<dbReference type="Proteomes" id="UP000613266">
    <property type="component" value="Unassembled WGS sequence"/>
</dbReference>
<keyword evidence="5" id="KW-1185">Reference proteome</keyword>
<dbReference type="PANTHER" id="PTHR46825:SF9">
    <property type="entry name" value="BETA-LACTAMASE-RELATED DOMAIN-CONTAINING PROTEIN"/>
    <property type="match status" value="1"/>
</dbReference>
<keyword evidence="2" id="KW-0732">Signal</keyword>
<dbReference type="InterPro" id="IPR001466">
    <property type="entry name" value="Beta-lactam-related"/>
</dbReference>
<organism evidence="4 5">
    <name type="scientific">Inhella proteolytica</name>
    <dbReference type="NCBI Taxonomy" id="2795029"/>
    <lineage>
        <taxon>Bacteria</taxon>
        <taxon>Pseudomonadati</taxon>
        <taxon>Pseudomonadota</taxon>
        <taxon>Betaproteobacteria</taxon>
        <taxon>Burkholderiales</taxon>
        <taxon>Sphaerotilaceae</taxon>
        <taxon>Inhella</taxon>
    </lineage>
</organism>
<dbReference type="InterPro" id="IPR012338">
    <property type="entry name" value="Beta-lactam/transpept-like"/>
</dbReference>
<proteinExistence type="predicted"/>
<feature type="region of interest" description="Disordered" evidence="1">
    <location>
        <begin position="532"/>
        <end position="553"/>
    </location>
</feature>
<protein>
    <submittedName>
        <fullName evidence="4">Serine hydrolase</fullName>
    </submittedName>
</protein>
<dbReference type="Pfam" id="PF00144">
    <property type="entry name" value="Beta-lactamase"/>
    <property type="match status" value="1"/>
</dbReference>
<dbReference type="GO" id="GO:0016787">
    <property type="term" value="F:hydrolase activity"/>
    <property type="evidence" value="ECO:0007669"/>
    <property type="project" value="UniProtKB-KW"/>
</dbReference>
<accession>A0A931NHA5</accession>
<evidence type="ECO:0000256" key="2">
    <source>
        <dbReference type="SAM" id="SignalP"/>
    </source>
</evidence>
<dbReference type="SUPFAM" id="SSF56601">
    <property type="entry name" value="beta-lactamase/transpeptidase-like"/>
    <property type="match status" value="1"/>
</dbReference>
<evidence type="ECO:0000259" key="3">
    <source>
        <dbReference type="Pfam" id="PF00144"/>
    </source>
</evidence>
<dbReference type="AlphaFoldDB" id="A0A931NHA5"/>